<name>A0A146K9Y9_9EUKA</name>
<organism evidence="1">
    <name type="scientific">Trepomonas sp. PC1</name>
    <dbReference type="NCBI Taxonomy" id="1076344"/>
    <lineage>
        <taxon>Eukaryota</taxon>
        <taxon>Metamonada</taxon>
        <taxon>Diplomonadida</taxon>
        <taxon>Hexamitidae</taxon>
        <taxon>Hexamitinae</taxon>
        <taxon>Trepomonas</taxon>
    </lineage>
</organism>
<dbReference type="EMBL" id="GDID01002976">
    <property type="protein sequence ID" value="JAP93630.1"/>
    <property type="molecule type" value="Transcribed_RNA"/>
</dbReference>
<dbReference type="AlphaFoldDB" id="A0A146K9Y9"/>
<proteinExistence type="predicted"/>
<feature type="non-terminal residue" evidence="1">
    <location>
        <position position="265"/>
    </location>
</feature>
<reference evidence="1" key="1">
    <citation type="submission" date="2015-07" db="EMBL/GenBank/DDBJ databases">
        <title>Adaptation to a free-living lifestyle via gene acquisitions in the diplomonad Trepomonas sp. PC1.</title>
        <authorList>
            <person name="Xu F."/>
            <person name="Jerlstrom-Hultqvist J."/>
            <person name="Kolisko M."/>
            <person name="Simpson A.G.B."/>
            <person name="Roger A.J."/>
            <person name="Svard S.G."/>
            <person name="Andersson J.O."/>
        </authorList>
    </citation>
    <scope>NUCLEOTIDE SEQUENCE</scope>
    <source>
        <strain evidence="1">PC1</strain>
    </source>
</reference>
<gene>
    <name evidence="1" type="ORF">TPC1_14021</name>
</gene>
<evidence type="ECO:0000313" key="1">
    <source>
        <dbReference type="EMBL" id="JAP93630.1"/>
    </source>
</evidence>
<protein>
    <submittedName>
        <fullName evidence="1">Uncharacterized protein</fullName>
    </submittedName>
</protein>
<accession>A0A146K9Y9</accession>
<sequence>MTQKFIPSIFINNEIHENQSPYDAQARLFLEGIRLYSGSDVVIGEQKCFESISFEKGKYGIDNILDKVPTRCRKTTIVEAYISSQSLLKYLNNVLMQAYCTPVNKTKIVLYGAYFELNKSSCRITQSHVCTWYESSSLNCRRWSKLENSIIKVALPKKIYEDLVEIDSGIQMIETSNTIESAIQRFVLNYNGQSFTQFGEVGAERFSRKKGYNIFIIGFILFCCYQSIKGYYSEQKTQVSEQVEEEDENVDNEIKYAKMSRRQIL</sequence>